<proteinExistence type="predicted"/>
<comment type="caution">
    <text evidence="1">The sequence shown here is derived from an EMBL/GenBank/DDBJ whole genome shotgun (WGS) entry which is preliminary data.</text>
</comment>
<dbReference type="Proteomes" id="UP000186391">
    <property type="component" value="Unassembled WGS sequence"/>
</dbReference>
<name>A0A1U7H1S4_9CYAN</name>
<dbReference type="InterPro" id="IPR039498">
    <property type="entry name" value="NTP_transf_5"/>
</dbReference>
<organism evidence="1 2">
    <name type="scientific">Fischerella major NIES-592</name>
    <dbReference type="NCBI Taxonomy" id="210994"/>
    <lineage>
        <taxon>Bacteria</taxon>
        <taxon>Bacillati</taxon>
        <taxon>Cyanobacteriota</taxon>
        <taxon>Cyanophyceae</taxon>
        <taxon>Nostocales</taxon>
        <taxon>Hapalosiphonaceae</taxon>
        <taxon>Fischerella</taxon>
    </lineage>
</organism>
<evidence type="ECO:0000313" key="2">
    <source>
        <dbReference type="Proteomes" id="UP000186391"/>
    </source>
</evidence>
<sequence length="371" mass="43674">MQTLPKLNTNILNIYVRPEIQLLLYCASTKRDAAKTEQIKSLIQLPNLDWQDVISQAYKHGLVPLLYTNLNTICKDDIPKEAINQIRHLSYANSQRNLVLCAELFKILHLLQEKDIKGVPYKGPILASTVYGNIALRPSGDLDIIVQQQHVLEFKKILISLGYQPLVELTQREEIAFLEAKSEHSYNFFHYEKKILVEIHWRVSPEYTSPIETKHFWSKLKPFPFAGITIYNLPLEDWLPILCVHGSRHRWERLIWLCDIAELLRTNPEVNWDYLIQVTTELDCKRMFFLGLFLAHHLLDVTLPVKVLRQIKADTEVVALSSEICQSLFTKDNHNPKFLGRTIFHMRVRERWQNKFLYFQSFLRWLMIVRK</sequence>
<keyword evidence="2" id="KW-1185">Reference proteome</keyword>
<reference evidence="1 2" key="1">
    <citation type="submission" date="2016-11" db="EMBL/GenBank/DDBJ databases">
        <title>Draft Genome Sequences of Nine Cyanobacterial Strains from Diverse Habitats.</title>
        <authorList>
            <person name="Zhu T."/>
            <person name="Hou S."/>
            <person name="Lu X."/>
            <person name="Hess W.R."/>
        </authorList>
    </citation>
    <scope>NUCLEOTIDE SEQUENCE [LARGE SCALE GENOMIC DNA]</scope>
    <source>
        <strain evidence="1 2">NIES-592</strain>
    </source>
</reference>
<accession>A0A1U7H1S4</accession>
<dbReference type="Pfam" id="PF14907">
    <property type="entry name" value="NTP_transf_5"/>
    <property type="match status" value="1"/>
</dbReference>
<protein>
    <recommendedName>
        <fullName evidence="3">Nucleotidyltransferase</fullName>
    </recommendedName>
</protein>
<gene>
    <name evidence="1" type="ORF">NIES592_08595</name>
</gene>
<dbReference type="AlphaFoldDB" id="A0A1U7H1S4"/>
<evidence type="ECO:0008006" key="3">
    <source>
        <dbReference type="Google" id="ProtNLM"/>
    </source>
</evidence>
<dbReference type="EMBL" id="MRCA01000003">
    <property type="protein sequence ID" value="OKH14924.1"/>
    <property type="molecule type" value="Genomic_DNA"/>
</dbReference>
<dbReference type="OrthoDB" id="5366220at2"/>
<dbReference type="RefSeq" id="WP_073555498.1">
    <property type="nucleotide sequence ID" value="NZ_MRCA01000003.1"/>
</dbReference>
<evidence type="ECO:0000313" key="1">
    <source>
        <dbReference type="EMBL" id="OKH14924.1"/>
    </source>
</evidence>